<name>A0A1F6M9Y5_9BACT</name>
<dbReference type="EMBL" id="MFQA01000042">
    <property type="protein sequence ID" value="OGH68429.1"/>
    <property type="molecule type" value="Genomic_DNA"/>
</dbReference>
<evidence type="ECO:0000313" key="6">
    <source>
        <dbReference type="EMBL" id="OGH68429.1"/>
    </source>
</evidence>
<organism evidence="6 7">
    <name type="scientific">Candidatus Magasanikbacteria bacterium RIFCSPHIGHO2_02_FULL_45_10</name>
    <dbReference type="NCBI Taxonomy" id="1798679"/>
    <lineage>
        <taxon>Bacteria</taxon>
        <taxon>Candidatus Magasanikiibacteriota</taxon>
    </lineage>
</organism>
<protein>
    <recommendedName>
        <fullName evidence="8">Thioredoxin-like fold domain-containing protein</fullName>
    </recommendedName>
</protein>
<keyword evidence="3" id="KW-0732">Signal</keyword>
<evidence type="ECO:0000256" key="4">
    <source>
        <dbReference type="ARBA" id="ARBA00023180"/>
    </source>
</evidence>
<evidence type="ECO:0000256" key="2">
    <source>
        <dbReference type="ARBA" id="ARBA00022525"/>
    </source>
</evidence>
<dbReference type="CDD" id="cd02972">
    <property type="entry name" value="DsbA_family"/>
    <property type="match status" value="1"/>
</dbReference>
<dbReference type="GO" id="GO:0005576">
    <property type="term" value="C:extracellular region"/>
    <property type="evidence" value="ECO:0007669"/>
    <property type="project" value="UniProtKB-SubCell"/>
</dbReference>
<dbReference type="InterPro" id="IPR004911">
    <property type="entry name" value="Interferon-induced_GILT"/>
</dbReference>
<sequence>MDEKKSFFELLDPKSAMVVGLVGGLLSLGTIGFVVLGVMMLKGSSIASNTPAVNVQQIATAKNEPAPPPVVPKSDKPKVELFVMSYCPYGLQMEKAYLPAWDLLKKKADIDLKFVSYAMHGEKEVVENTVQYCIQSEQNDKFQNYLKCFTGSGNTESCQTSAGISKSKLNSCVATTNKKYAILDKLKDQSTWLSGQFPIYPIHEGLNDQYGVQGSPTLVINGTEVQIARTPESVKNAICAAFNDVPAECGQTLSNSSFDPGFGTSVSLNAGGAVAPGCGT</sequence>
<keyword evidence="5" id="KW-1133">Transmembrane helix</keyword>
<comment type="subcellular location">
    <subcellularLocation>
        <location evidence="1">Secreted</location>
    </subcellularLocation>
</comment>
<dbReference type="PANTHER" id="PTHR13234">
    <property type="entry name" value="GAMMA-INTERFERON INDUCIBLE LYSOSOMAL THIOL REDUCTASE GILT"/>
    <property type="match status" value="1"/>
</dbReference>
<keyword evidence="5" id="KW-0472">Membrane</keyword>
<reference evidence="6 7" key="1">
    <citation type="journal article" date="2016" name="Nat. Commun.">
        <title>Thousands of microbial genomes shed light on interconnected biogeochemical processes in an aquifer system.</title>
        <authorList>
            <person name="Anantharaman K."/>
            <person name="Brown C.T."/>
            <person name="Hug L.A."/>
            <person name="Sharon I."/>
            <person name="Castelle C.J."/>
            <person name="Probst A.J."/>
            <person name="Thomas B.C."/>
            <person name="Singh A."/>
            <person name="Wilkins M.J."/>
            <person name="Karaoz U."/>
            <person name="Brodie E.L."/>
            <person name="Williams K.H."/>
            <person name="Hubbard S.S."/>
            <person name="Banfield J.F."/>
        </authorList>
    </citation>
    <scope>NUCLEOTIDE SEQUENCE [LARGE SCALE GENOMIC DNA]</scope>
</reference>
<gene>
    <name evidence="6" type="ORF">A3D53_03350</name>
</gene>
<evidence type="ECO:0000313" key="7">
    <source>
        <dbReference type="Proteomes" id="UP000176413"/>
    </source>
</evidence>
<dbReference type="PANTHER" id="PTHR13234:SF8">
    <property type="entry name" value="GAMMA-INTERFERON-INDUCIBLE LYSOSOMAL THIOL REDUCTASE"/>
    <property type="match status" value="1"/>
</dbReference>
<proteinExistence type="predicted"/>
<dbReference type="InterPro" id="IPR036249">
    <property type="entry name" value="Thioredoxin-like_sf"/>
</dbReference>
<accession>A0A1F6M9Y5</accession>
<evidence type="ECO:0000256" key="1">
    <source>
        <dbReference type="ARBA" id="ARBA00004613"/>
    </source>
</evidence>
<comment type="caution">
    <text evidence="6">The sequence shown here is derived from an EMBL/GenBank/DDBJ whole genome shotgun (WGS) entry which is preliminary data.</text>
</comment>
<dbReference type="GO" id="GO:0016671">
    <property type="term" value="F:oxidoreductase activity, acting on a sulfur group of donors, disulfide as acceptor"/>
    <property type="evidence" value="ECO:0007669"/>
    <property type="project" value="InterPro"/>
</dbReference>
<dbReference type="AlphaFoldDB" id="A0A1F6M9Y5"/>
<evidence type="ECO:0000256" key="3">
    <source>
        <dbReference type="ARBA" id="ARBA00022729"/>
    </source>
</evidence>
<evidence type="ECO:0000256" key="5">
    <source>
        <dbReference type="SAM" id="Phobius"/>
    </source>
</evidence>
<evidence type="ECO:0008006" key="8">
    <source>
        <dbReference type="Google" id="ProtNLM"/>
    </source>
</evidence>
<keyword evidence="4" id="KW-0325">Glycoprotein</keyword>
<dbReference type="Proteomes" id="UP000176413">
    <property type="component" value="Unassembled WGS sequence"/>
</dbReference>
<feature type="transmembrane region" description="Helical" evidence="5">
    <location>
        <begin position="16"/>
        <end position="41"/>
    </location>
</feature>
<dbReference type="Gene3D" id="3.40.30.10">
    <property type="entry name" value="Glutaredoxin"/>
    <property type="match status" value="1"/>
</dbReference>
<keyword evidence="2" id="KW-0964">Secreted</keyword>
<keyword evidence="5" id="KW-0812">Transmembrane</keyword>
<dbReference type="SUPFAM" id="SSF52833">
    <property type="entry name" value="Thioredoxin-like"/>
    <property type="match status" value="1"/>
</dbReference>